<keyword evidence="1" id="KW-1133">Transmembrane helix</keyword>
<protein>
    <submittedName>
        <fullName evidence="2">Uncharacterized protein</fullName>
    </submittedName>
</protein>
<dbReference type="EMBL" id="JARIHO010000030">
    <property type="protein sequence ID" value="KAJ7336842.1"/>
    <property type="molecule type" value="Genomic_DNA"/>
</dbReference>
<keyword evidence="1" id="KW-0812">Transmembrane</keyword>
<dbReference type="Proteomes" id="UP001218218">
    <property type="component" value="Unassembled WGS sequence"/>
</dbReference>
<sequence>MFVAAIHALNRRPALEIHRQVLYLFSMFCFSFCTCSTLLWTPRLLRMSSPICVSCAAPMPLAINGTPCCSVTHTYCPRGIYGRFYVY</sequence>
<comment type="caution">
    <text evidence="2">The sequence shown here is derived from an EMBL/GenBank/DDBJ whole genome shotgun (WGS) entry which is preliminary data.</text>
</comment>
<name>A0AAD6ZSA1_9AGAR</name>
<feature type="transmembrane region" description="Helical" evidence="1">
    <location>
        <begin position="21"/>
        <end position="40"/>
    </location>
</feature>
<reference evidence="2" key="1">
    <citation type="submission" date="2023-03" db="EMBL/GenBank/DDBJ databases">
        <title>Massive genome expansion in bonnet fungi (Mycena s.s.) driven by repeated elements and novel gene families across ecological guilds.</title>
        <authorList>
            <consortium name="Lawrence Berkeley National Laboratory"/>
            <person name="Harder C.B."/>
            <person name="Miyauchi S."/>
            <person name="Viragh M."/>
            <person name="Kuo A."/>
            <person name="Thoen E."/>
            <person name="Andreopoulos B."/>
            <person name="Lu D."/>
            <person name="Skrede I."/>
            <person name="Drula E."/>
            <person name="Henrissat B."/>
            <person name="Morin E."/>
            <person name="Kohler A."/>
            <person name="Barry K."/>
            <person name="LaButti K."/>
            <person name="Morin E."/>
            <person name="Salamov A."/>
            <person name="Lipzen A."/>
            <person name="Mereny Z."/>
            <person name="Hegedus B."/>
            <person name="Baldrian P."/>
            <person name="Stursova M."/>
            <person name="Weitz H."/>
            <person name="Taylor A."/>
            <person name="Grigoriev I.V."/>
            <person name="Nagy L.G."/>
            <person name="Martin F."/>
            <person name="Kauserud H."/>
        </authorList>
    </citation>
    <scope>NUCLEOTIDE SEQUENCE</scope>
    <source>
        <strain evidence="2">CBHHK002</strain>
    </source>
</reference>
<accession>A0AAD6ZSA1</accession>
<gene>
    <name evidence="2" type="ORF">DFH08DRAFT_877572</name>
</gene>
<evidence type="ECO:0000313" key="3">
    <source>
        <dbReference type="Proteomes" id="UP001218218"/>
    </source>
</evidence>
<keyword evidence="3" id="KW-1185">Reference proteome</keyword>
<proteinExistence type="predicted"/>
<evidence type="ECO:0000313" key="2">
    <source>
        <dbReference type="EMBL" id="KAJ7336842.1"/>
    </source>
</evidence>
<keyword evidence="1" id="KW-0472">Membrane</keyword>
<organism evidence="2 3">
    <name type="scientific">Mycena albidolilacea</name>
    <dbReference type="NCBI Taxonomy" id="1033008"/>
    <lineage>
        <taxon>Eukaryota</taxon>
        <taxon>Fungi</taxon>
        <taxon>Dikarya</taxon>
        <taxon>Basidiomycota</taxon>
        <taxon>Agaricomycotina</taxon>
        <taxon>Agaricomycetes</taxon>
        <taxon>Agaricomycetidae</taxon>
        <taxon>Agaricales</taxon>
        <taxon>Marasmiineae</taxon>
        <taxon>Mycenaceae</taxon>
        <taxon>Mycena</taxon>
    </lineage>
</organism>
<dbReference type="AlphaFoldDB" id="A0AAD6ZSA1"/>
<evidence type="ECO:0000256" key="1">
    <source>
        <dbReference type="SAM" id="Phobius"/>
    </source>
</evidence>